<dbReference type="PIRSF" id="PIRSF015921">
    <property type="entry name" value="FA_sphinglp_des"/>
    <property type="match status" value="1"/>
</dbReference>
<protein>
    <submittedName>
        <fullName evidence="3">Acyl-CoA desaturase</fullName>
    </submittedName>
</protein>
<reference evidence="4" key="1">
    <citation type="submission" date="2023-11" db="EMBL/GenBank/DDBJ databases">
        <authorList>
            <person name="Helweg L.P."/>
            <person name="Kiel A."/>
            <person name="Hitz F."/>
            <person name="Ruckert-Reed C."/>
            <person name="Busche T."/>
            <person name="Kaltschmidt B."/>
            <person name="Kaltschmidt C."/>
        </authorList>
    </citation>
    <scope>NUCLEOTIDE SEQUENCE [LARGE SCALE GENOMIC DNA]</scope>
    <source>
        <strain evidence="4">4.1</strain>
    </source>
</reference>
<dbReference type="InterPro" id="IPR012171">
    <property type="entry name" value="Fatty_acid_desaturase"/>
</dbReference>
<dbReference type="InterPro" id="IPR005804">
    <property type="entry name" value="FA_desaturase_dom"/>
</dbReference>
<dbReference type="AlphaFoldDB" id="A0AAF0Z7Q7"/>
<dbReference type="GO" id="GO:0016717">
    <property type="term" value="F:oxidoreductase activity, acting on paired donors, with oxidation of a pair of donors resulting in the reduction of molecular oxygen to two molecules of water"/>
    <property type="evidence" value="ECO:0007669"/>
    <property type="project" value="TreeGrafter"/>
</dbReference>
<keyword evidence="1" id="KW-1133">Transmembrane helix</keyword>
<dbReference type="Pfam" id="PF00487">
    <property type="entry name" value="FA_desaturase"/>
    <property type="match status" value="1"/>
</dbReference>
<proteinExistence type="predicted"/>
<keyword evidence="1" id="KW-0812">Transmembrane</keyword>
<evidence type="ECO:0000313" key="3">
    <source>
        <dbReference type="EMBL" id="WPF81673.1"/>
    </source>
</evidence>
<dbReference type="GO" id="GO:0008610">
    <property type="term" value="P:lipid biosynthetic process"/>
    <property type="evidence" value="ECO:0007669"/>
    <property type="project" value="UniProtKB-ARBA"/>
</dbReference>
<feature type="domain" description="Fatty acid desaturase" evidence="2">
    <location>
        <begin position="68"/>
        <end position="328"/>
    </location>
</feature>
<name>A0AAF0Z7Q7_9MICO</name>
<dbReference type="PANTHER" id="PTHR19353">
    <property type="entry name" value="FATTY ACID DESATURASE 2"/>
    <property type="match status" value="1"/>
</dbReference>
<keyword evidence="1" id="KW-0472">Membrane</keyword>
<dbReference type="RefSeq" id="WP_228087448.1">
    <property type="nucleotide sequence ID" value="NZ_CP138359.1"/>
</dbReference>
<sequence length="364" mass="40504">MTATSAVMNPSEAVSPRKRQVSDFSELTRAVQETGLMRRRYAHYWGRFALLCGLLAGAVALMITLGDSWWQLAVAGGLGLLLTQFAFLGHDAAHRQIFDSGKWNDWASLIVANLFGGLSYGWWLHKHSKHHQKPNVEGVDPDMLNGVLTWETNTLEKPKTGIKAWLVARQGNWFFPLLLLEGVNLHVAGLRTILGKGPVKRRGTELTLVSIRLVGYVAAVFLLMPVGLGFAFLAVQLGSFGFFMGASFAPNHKGMPTVGPDVKIDFLRRQVLMSRNIHGGRWVAVFMGGLNFQVEHHLFPSMPSPALREVRPMVKQFCADKGIKYTETSLIESYKIVIEYLNRVGLSARDPFQCPLTAQFRSAR</sequence>
<evidence type="ECO:0000313" key="4">
    <source>
        <dbReference type="Proteomes" id="UP001304340"/>
    </source>
</evidence>
<dbReference type="GO" id="GO:0016020">
    <property type="term" value="C:membrane"/>
    <property type="evidence" value="ECO:0007669"/>
    <property type="project" value="TreeGrafter"/>
</dbReference>
<dbReference type="CDD" id="cd03506">
    <property type="entry name" value="Delta6-FADS-like"/>
    <property type="match status" value="1"/>
</dbReference>
<feature type="transmembrane region" description="Helical" evidence="1">
    <location>
        <begin position="173"/>
        <end position="194"/>
    </location>
</feature>
<accession>A0AAF0Z7Q7</accession>
<gene>
    <name evidence="3" type="ORF">SANBI_002982</name>
</gene>
<evidence type="ECO:0000259" key="2">
    <source>
        <dbReference type="Pfam" id="PF00487"/>
    </source>
</evidence>
<dbReference type="PANTHER" id="PTHR19353:SF19">
    <property type="entry name" value="DELTA(5) FATTY ACID DESATURASE C-RELATED"/>
    <property type="match status" value="1"/>
</dbReference>
<feature type="transmembrane region" description="Helical" evidence="1">
    <location>
        <begin position="69"/>
        <end position="91"/>
    </location>
</feature>
<organism evidence="3 4">
    <name type="scientific">Sanguibacter biliveldensis</name>
    <dbReference type="NCBI Taxonomy" id="3030830"/>
    <lineage>
        <taxon>Bacteria</taxon>
        <taxon>Bacillati</taxon>
        <taxon>Actinomycetota</taxon>
        <taxon>Actinomycetes</taxon>
        <taxon>Micrococcales</taxon>
        <taxon>Sanguibacteraceae</taxon>
        <taxon>Sanguibacter</taxon>
    </lineage>
</organism>
<dbReference type="EMBL" id="CP138359">
    <property type="protein sequence ID" value="WPF81673.1"/>
    <property type="molecule type" value="Genomic_DNA"/>
</dbReference>
<feature type="transmembrane region" description="Helical" evidence="1">
    <location>
        <begin position="103"/>
        <end position="123"/>
    </location>
</feature>
<dbReference type="KEGG" id="sbil:SANBI_002982"/>
<evidence type="ECO:0000256" key="1">
    <source>
        <dbReference type="SAM" id="Phobius"/>
    </source>
</evidence>
<feature type="transmembrane region" description="Helical" evidence="1">
    <location>
        <begin position="44"/>
        <end position="63"/>
    </location>
</feature>
<keyword evidence="4" id="KW-1185">Reference proteome</keyword>
<dbReference type="Proteomes" id="UP001304340">
    <property type="component" value="Chromosome"/>
</dbReference>